<evidence type="ECO:0000256" key="6">
    <source>
        <dbReference type="ARBA" id="ARBA00058104"/>
    </source>
</evidence>
<dbReference type="Pfam" id="PF08511">
    <property type="entry name" value="COQ9"/>
    <property type="match status" value="1"/>
</dbReference>
<evidence type="ECO:0000313" key="8">
    <source>
        <dbReference type="EMBL" id="MBR0655001.1"/>
    </source>
</evidence>
<evidence type="ECO:0000259" key="7">
    <source>
        <dbReference type="Pfam" id="PF08511"/>
    </source>
</evidence>
<keyword evidence="4" id="KW-0809">Transit peptide</keyword>
<dbReference type="InterPro" id="IPR012762">
    <property type="entry name" value="Ubiq_biosynth_COQ9"/>
</dbReference>
<dbReference type="AlphaFoldDB" id="A0AAF1KLP8"/>
<comment type="function">
    <text evidence="6">Membrane-associated protein that warps the membrane surface to access and bind aromatic isoprenes with high specificity, including ubiquinone (CoQ) isoprene intermediates and presents them directly to COQ7, therefore facilitating the COQ7-mediated hydroxylase step. Participates in the biosynthesis of coenzyme Q, also named ubiquinone, an essential lipid-soluble electron transporter for aerobic cellular respiration.</text>
</comment>
<comment type="caution">
    <text evidence="8">The sequence shown here is derived from an EMBL/GenBank/DDBJ whole genome shotgun (WGS) entry which is preliminary data.</text>
</comment>
<organism evidence="8 9">
    <name type="scientific">Plastoroseomonas arctica</name>
    <dbReference type="NCBI Taxonomy" id="1509237"/>
    <lineage>
        <taxon>Bacteria</taxon>
        <taxon>Pseudomonadati</taxon>
        <taxon>Pseudomonadota</taxon>
        <taxon>Alphaproteobacteria</taxon>
        <taxon>Acetobacterales</taxon>
        <taxon>Acetobacteraceae</taxon>
        <taxon>Plastoroseomonas</taxon>
    </lineage>
</organism>
<evidence type="ECO:0000256" key="1">
    <source>
        <dbReference type="ARBA" id="ARBA00004749"/>
    </source>
</evidence>
<comment type="similarity">
    <text evidence="2">Belongs to the COQ9 family.</text>
</comment>
<gene>
    <name evidence="8" type="ORF">GXW79_07910</name>
</gene>
<dbReference type="InterPro" id="IPR013718">
    <property type="entry name" value="COQ9_C"/>
</dbReference>
<keyword evidence="3" id="KW-0831">Ubiquinone biosynthesis</keyword>
<dbReference type="RefSeq" id="WP_211873839.1">
    <property type="nucleotide sequence ID" value="NZ_JAAEDH010000007.1"/>
</dbReference>
<comment type="pathway">
    <text evidence="1">Cofactor biosynthesis; ubiquinone biosynthesis.</text>
</comment>
<evidence type="ECO:0000256" key="3">
    <source>
        <dbReference type="ARBA" id="ARBA00022688"/>
    </source>
</evidence>
<sequence length="196" mass="21539">MPIEQSPERDAALRAALPHVARLGWGRAALRAGLADIGADPESEAWLFPRGAIGAIEAWLDLADRDMAASAEAEGLSAMRVPARIRRLVLLRLEQATPHREAVRRALGRLAFHPGVAIRAAARTADAMWNAAGDASADFSWYTRRASLAGVYGATLAYWLRREDPDLAETAAFLQRRLDDLARLSRRRKRDEPLPA</sequence>
<feature type="domain" description="COQ9 C-terminal" evidence="7">
    <location>
        <begin position="117"/>
        <end position="184"/>
    </location>
</feature>
<keyword evidence="5" id="KW-0446">Lipid-binding</keyword>
<dbReference type="Proteomes" id="UP001196068">
    <property type="component" value="Unassembled WGS sequence"/>
</dbReference>
<dbReference type="GO" id="GO:0008289">
    <property type="term" value="F:lipid binding"/>
    <property type="evidence" value="ECO:0007669"/>
    <property type="project" value="UniProtKB-KW"/>
</dbReference>
<name>A0AAF1KLP8_9PROT</name>
<dbReference type="NCBIfam" id="TIGR02396">
    <property type="entry name" value="diverge_rpsU"/>
    <property type="match status" value="1"/>
</dbReference>
<reference evidence="8" key="1">
    <citation type="submission" date="2020-01" db="EMBL/GenBank/DDBJ databases">
        <authorList>
            <person name="Rat A."/>
        </authorList>
    </citation>
    <scope>NUCLEOTIDE SEQUENCE</scope>
    <source>
        <strain evidence="8">LMG 28251</strain>
    </source>
</reference>
<dbReference type="PANTHER" id="PTHR21427">
    <property type="entry name" value="UBIQUINONE BIOSYNTHESIS PROTEIN COQ9, MITOCHONDRIAL"/>
    <property type="match status" value="1"/>
</dbReference>
<keyword evidence="9" id="KW-1185">Reference proteome</keyword>
<evidence type="ECO:0000256" key="5">
    <source>
        <dbReference type="ARBA" id="ARBA00023121"/>
    </source>
</evidence>
<dbReference type="EMBL" id="JAAEDH010000007">
    <property type="protein sequence ID" value="MBR0655001.1"/>
    <property type="molecule type" value="Genomic_DNA"/>
</dbReference>
<evidence type="ECO:0000256" key="2">
    <source>
        <dbReference type="ARBA" id="ARBA00010766"/>
    </source>
</evidence>
<reference evidence="8" key="2">
    <citation type="journal article" date="2021" name="Syst. Appl. Microbiol.">
        <title>Roseomonas hellenica sp. nov., isolated from roots of wild-growing Alkanna tinctoria.</title>
        <authorList>
            <person name="Rat A."/>
            <person name="Naranjo H.D."/>
            <person name="Lebbe L."/>
            <person name="Cnockaert M."/>
            <person name="Krigas N."/>
            <person name="Grigoriadou K."/>
            <person name="Maloupa E."/>
            <person name="Willems A."/>
        </authorList>
    </citation>
    <scope>NUCLEOTIDE SEQUENCE</scope>
    <source>
        <strain evidence="8">LMG 28251</strain>
    </source>
</reference>
<proteinExistence type="inferred from homology"/>
<dbReference type="PANTHER" id="PTHR21427:SF19">
    <property type="entry name" value="UBIQUINONE BIOSYNTHESIS PROTEIN COQ9, MITOCHONDRIAL"/>
    <property type="match status" value="1"/>
</dbReference>
<evidence type="ECO:0000313" key="9">
    <source>
        <dbReference type="Proteomes" id="UP001196068"/>
    </source>
</evidence>
<dbReference type="Gene3D" id="1.10.357.10">
    <property type="entry name" value="Tetracycline Repressor, domain 2"/>
    <property type="match status" value="1"/>
</dbReference>
<dbReference type="GO" id="GO:0006744">
    <property type="term" value="P:ubiquinone biosynthetic process"/>
    <property type="evidence" value="ECO:0007669"/>
    <property type="project" value="UniProtKB-KW"/>
</dbReference>
<protein>
    <submittedName>
        <fullName evidence="8">COQ9 family protein</fullName>
    </submittedName>
</protein>
<evidence type="ECO:0000256" key="4">
    <source>
        <dbReference type="ARBA" id="ARBA00022946"/>
    </source>
</evidence>
<accession>A0AAF1KLP8</accession>